<evidence type="ECO:0000256" key="10">
    <source>
        <dbReference type="ARBA" id="ARBA00023136"/>
    </source>
</evidence>
<evidence type="ECO:0000256" key="8">
    <source>
        <dbReference type="ARBA" id="ARBA00022989"/>
    </source>
</evidence>
<keyword evidence="3" id="KW-0813">Transport</keyword>
<keyword evidence="5" id="KW-0997">Cell inner membrane</keyword>
<dbReference type="Gene3D" id="3.30.460.20">
    <property type="entry name" value="CorA soluble domain-like"/>
    <property type="match status" value="1"/>
</dbReference>
<keyword evidence="10 11" id="KW-0472">Membrane</keyword>
<keyword evidence="7" id="KW-0862">Zinc</keyword>
<dbReference type="GO" id="GO:0015095">
    <property type="term" value="F:magnesium ion transmembrane transporter activity"/>
    <property type="evidence" value="ECO:0007669"/>
    <property type="project" value="TreeGrafter"/>
</dbReference>
<proteinExistence type="inferred from homology"/>
<evidence type="ECO:0000256" key="11">
    <source>
        <dbReference type="SAM" id="Phobius"/>
    </source>
</evidence>
<dbReference type="InterPro" id="IPR045861">
    <property type="entry name" value="CorA_cytoplasmic_dom"/>
</dbReference>
<keyword evidence="9" id="KW-0406">Ion transport</keyword>
<keyword evidence="4" id="KW-1003">Cell membrane</keyword>
<evidence type="ECO:0000256" key="4">
    <source>
        <dbReference type="ARBA" id="ARBA00022475"/>
    </source>
</evidence>
<dbReference type="GO" id="GO:0000287">
    <property type="term" value="F:magnesium ion binding"/>
    <property type="evidence" value="ECO:0007669"/>
    <property type="project" value="TreeGrafter"/>
</dbReference>
<evidence type="ECO:0000313" key="12">
    <source>
        <dbReference type="EMBL" id="MBB6543935.1"/>
    </source>
</evidence>
<evidence type="ECO:0000313" key="13">
    <source>
        <dbReference type="Proteomes" id="UP000537141"/>
    </source>
</evidence>
<dbReference type="GO" id="GO:0015087">
    <property type="term" value="F:cobalt ion transmembrane transporter activity"/>
    <property type="evidence" value="ECO:0007669"/>
    <property type="project" value="TreeGrafter"/>
</dbReference>
<dbReference type="SUPFAM" id="SSF143865">
    <property type="entry name" value="CorA soluble domain-like"/>
    <property type="match status" value="1"/>
</dbReference>
<feature type="transmembrane region" description="Helical" evidence="11">
    <location>
        <begin position="262"/>
        <end position="284"/>
    </location>
</feature>
<evidence type="ECO:0000256" key="1">
    <source>
        <dbReference type="ARBA" id="ARBA00004651"/>
    </source>
</evidence>
<dbReference type="GO" id="GO:0005886">
    <property type="term" value="C:plasma membrane"/>
    <property type="evidence" value="ECO:0007669"/>
    <property type="project" value="UniProtKB-SubCell"/>
</dbReference>
<evidence type="ECO:0000256" key="3">
    <source>
        <dbReference type="ARBA" id="ARBA00022448"/>
    </source>
</evidence>
<comment type="subcellular location">
    <subcellularLocation>
        <location evidence="1">Cell membrane</location>
        <topology evidence="1">Multi-pass membrane protein</topology>
    </subcellularLocation>
</comment>
<dbReference type="Proteomes" id="UP000537141">
    <property type="component" value="Unassembled WGS sequence"/>
</dbReference>
<evidence type="ECO:0000256" key="2">
    <source>
        <dbReference type="ARBA" id="ARBA00009765"/>
    </source>
</evidence>
<keyword evidence="8 11" id="KW-1133">Transmembrane helix</keyword>
<keyword evidence="6 11" id="KW-0812">Transmembrane</keyword>
<dbReference type="CDD" id="cd12833">
    <property type="entry name" value="ZntB-like_1"/>
    <property type="match status" value="1"/>
</dbReference>
<dbReference type="EMBL" id="JACHHU010000021">
    <property type="protein sequence ID" value="MBB6543935.1"/>
    <property type="molecule type" value="Genomic_DNA"/>
</dbReference>
<protein>
    <submittedName>
        <fullName evidence="12">Zinc transporter</fullName>
    </submittedName>
</protein>
<reference evidence="12 13" key="1">
    <citation type="submission" date="2020-08" db="EMBL/GenBank/DDBJ databases">
        <title>Genomic Encyclopedia of Type Strains, Phase IV (KMG-IV): sequencing the most valuable type-strain genomes for metagenomic binning, comparative biology and taxonomic classification.</title>
        <authorList>
            <person name="Goeker M."/>
        </authorList>
    </citation>
    <scope>NUCLEOTIDE SEQUENCE [LARGE SCALE GENOMIC DNA]</scope>
    <source>
        <strain evidence="12 13">DSM 26287</strain>
    </source>
</reference>
<comment type="caution">
    <text evidence="12">The sequence shown here is derived from an EMBL/GenBank/DDBJ whole genome shotgun (WGS) entry which is preliminary data.</text>
</comment>
<comment type="similarity">
    <text evidence="2">Belongs to the CorA metal ion transporter (MIT) (TC 1.A.35) family.</text>
</comment>
<dbReference type="AlphaFoldDB" id="A0A7X0NIE8"/>
<name>A0A7X0NIE8_9GAMM</name>
<organism evidence="12 13">
    <name type="scientific">Thalassotalea piscium</name>
    <dbReference type="NCBI Taxonomy" id="1230533"/>
    <lineage>
        <taxon>Bacteria</taxon>
        <taxon>Pseudomonadati</taxon>
        <taxon>Pseudomonadota</taxon>
        <taxon>Gammaproteobacteria</taxon>
        <taxon>Alteromonadales</taxon>
        <taxon>Colwelliaceae</taxon>
        <taxon>Thalassotalea</taxon>
    </lineage>
</organism>
<feature type="transmembrane region" description="Helical" evidence="11">
    <location>
        <begin position="296"/>
        <end position="315"/>
    </location>
</feature>
<sequence length="321" mass="36563">MMSSREFVYGYYLEDSGKGEKIASLATLDLSRKFWLHFDYTQDITKEWFENQSGLNPSVIAALLNEETRPRATPLHEGVLISLRGVNLAPDSNPEDMVSIRLWVTKERIISTRCRTLLSTRDMAEDLEQGCGATTPAEFTVILTDRLIERMTDTINDIEDKVSEIEESILTSSNYALRNDIADLRRQIISLRRYLSPQREAMLQLLSEKVSIFSIEEKIQLRETTDHLTRFVEDLDSIKDRAAVTQEEINNRLAEQMNNRMYVLSIVAAIFLPLGFLTGLLGINVGGIPGAENTDAFLIFIGMLVIVVAVQVYIFKKKKWF</sequence>
<gene>
    <name evidence="12" type="ORF">HNQ55_002459</name>
</gene>
<evidence type="ECO:0000256" key="6">
    <source>
        <dbReference type="ARBA" id="ARBA00022692"/>
    </source>
</evidence>
<dbReference type="PANTHER" id="PTHR46494:SF3">
    <property type="entry name" value="ZINC TRANSPORT PROTEIN ZNTB"/>
    <property type="match status" value="1"/>
</dbReference>
<dbReference type="RefSeq" id="WP_246454982.1">
    <property type="nucleotide sequence ID" value="NZ_AP027362.1"/>
</dbReference>
<dbReference type="GO" id="GO:0050897">
    <property type="term" value="F:cobalt ion binding"/>
    <property type="evidence" value="ECO:0007669"/>
    <property type="project" value="TreeGrafter"/>
</dbReference>
<dbReference type="SUPFAM" id="SSF144083">
    <property type="entry name" value="Magnesium transport protein CorA, transmembrane region"/>
    <property type="match status" value="1"/>
</dbReference>
<dbReference type="InterPro" id="IPR045863">
    <property type="entry name" value="CorA_TM1_TM2"/>
</dbReference>
<dbReference type="InterPro" id="IPR002523">
    <property type="entry name" value="MgTranspt_CorA/ZnTranspt_ZntB"/>
</dbReference>
<dbReference type="Gene3D" id="1.20.58.340">
    <property type="entry name" value="Magnesium transport protein CorA, transmembrane region"/>
    <property type="match status" value="2"/>
</dbReference>
<keyword evidence="13" id="KW-1185">Reference proteome</keyword>
<accession>A0A7X0NIE8</accession>
<evidence type="ECO:0000256" key="7">
    <source>
        <dbReference type="ARBA" id="ARBA00022833"/>
    </source>
</evidence>
<dbReference type="Pfam" id="PF01544">
    <property type="entry name" value="CorA"/>
    <property type="match status" value="1"/>
</dbReference>
<evidence type="ECO:0000256" key="5">
    <source>
        <dbReference type="ARBA" id="ARBA00022519"/>
    </source>
</evidence>
<evidence type="ECO:0000256" key="9">
    <source>
        <dbReference type="ARBA" id="ARBA00023065"/>
    </source>
</evidence>
<dbReference type="PANTHER" id="PTHR46494">
    <property type="entry name" value="CORA FAMILY METAL ION TRANSPORTER (EUROFUNG)"/>
    <property type="match status" value="1"/>
</dbReference>